<evidence type="ECO:0000256" key="7">
    <source>
        <dbReference type="ARBA" id="ARBA00032543"/>
    </source>
</evidence>
<evidence type="ECO:0000256" key="4">
    <source>
        <dbReference type="ARBA" id="ARBA00022598"/>
    </source>
</evidence>
<dbReference type="EC" id="6.5.1.4" evidence="2"/>
<dbReference type="Gene3D" id="3.65.10.20">
    <property type="entry name" value="RNA 3'-terminal phosphate cyclase domain"/>
    <property type="match status" value="1"/>
</dbReference>
<dbReference type="PANTHER" id="PTHR11096:SF0">
    <property type="entry name" value="RNA 3'-TERMINAL PHOSPHATE CYCLASE"/>
    <property type="match status" value="1"/>
</dbReference>
<feature type="domain" description="RNA 3'-terminal phosphate cyclase insert" evidence="12">
    <location>
        <begin position="165"/>
        <end position="265"/>
    </location>
</feature>
<comment type="similarity">
    <text evidence="1">Belongs to the RNA 3'-terminal cyclase family. Type 1 subfamily.</text>
</comment>
<evidence type="ECO:0000256" key="8">
    <source>
        <dbReference type="ARBA" id="ARBA00045867"/>
    </source>
</evidence>
<organism evidence="13 14">
    <name type="scientific">Collybiopsis confluens</name>
    <dbReference type="NCBI Taxonomy" id="2823264"/>
    <lineage>
        <taxon>Eukaryota</taxon>
        <taxon>Fungi</taxon>
        <taxon>Dikarya</taxon>
        <taxon>Basidiomycota</taxon>
        <taxon>Agaricomycotina</taxon>
        <taxon>Agaricomycetes</taxon>
        <taxon>Agaricomycetidae</taxon>
        <taxon>Agaricales</taxon>
        <taxon>Marasmiineae</taxon>
        <taxon>Omphalotaceae</taxon>
        <taxon>Collybiopsis</taxon>
    </lineage>
</organism>
<dbReference type="GO" id="GO:0005524">
    <property type="term" value="F:ATP binding"/>
    <property type="evidence" value="ECO:0007669"/>
    <property type="project" value="UniProtKB-KW"/>
</dbReference>
<keyword evidence="14" id="KW-1185">Reference proteome</keyword>
<evidence type="ECO:0000256" key="2">
    <source>
        <dbReference type="ARBA" id="ARBA00012725"/>
    </source>
</evidence>
<comment type="caution">
    <text evidence="13">The sequence shown here is derived from an EMBL/GenBank/DDBJ whole genome shotgun (WGS) entry which is preliminary data.</text>
</comment>
<dbReference type="InterPro" id="IPR013791">
    <property type="entry name" value="RNA3'-term_phos_cycl_insert"/>
</dbReference>
<keyword evidence="10" id="KW-0067">ATP-binding</keyword>
<gene>
    <name evidence="13" type="ORF">D9757_001674</name>
</gene>
<feature type="binding site" evidence="10">
    <location>
        <position position="101"/>
    </location>
    <ligand>
        <name>ATP</name>
        <dbReference type="ChEBI" id="CHEBI:30616"/>
    </ligand>
</feature>
<dbReference type="SUPFAM" id="SSF52913">
    <property type="entry name" value="RNA 3'-terminal phosphate cyclase, RPTC, insert domain"/>
    <property type="match status" value="1"/>
</dbReference>
<evidence type="ECO:0000313" key="13">
    <source>
        <dbReference type="EMBL" id="KAF5391836.1"/>
    </source>
</evidence>
<proteinExistence type="inferred from homology"/>
<dbReference type="GO" id="GO:0006396">
    <property type="term" value="P:RNA processing"/>
    <property type="evidence" value="ECO:0007669"/>
    <property type="project" value="InterPro"/>
</dbReference>
<comment type="function">
    <text evidence="8">Catalyzes the conversion of 3'-phosphate to a 2',3'-cyclic phosphodiester at the end of RNA. The mechanism of action of the enzyme occurs in 3 steps: (A) adenylation of the enzyme by ATP; (B) transfer of adenylate to an RNA-N3'P to produce RNA-N3'PP5'A; (C) and attack of the adjacent 2'-hydroxyl on the 3'-phosphorus in the diester linkage to produce the cyclic end product. Likely functions in some aspects of cellular RNA processing. Function plays an important role in regulating axon regeneration by inhibiting central nervous system (CNS) axon regeneration following optic nerve injury.</text>
</comment>
<keyword evidence="5 10" id="KW-0547">Nucleotide-binding</keyword>
<dbReference type="SUPFAM" id="SSF55205">
    <property type="entry name" value="EPT/RTPC-like"/>
    <property type="match status" value="1"/>
</dbReference>
<evidence type="ECO:0000259" key="11">
    <source>
        <dbReference type="Pfam" id="PF01137"/>
    </source>
</evidence>
<evidence type="ECO:0000259" key="12">
    <source>
        <dbReference type="Pfam" id="PF05189"/>
    </source>
</evidence>
<evidence type="ECO:0000256" key="3">
    <source>
        <dbReference type="ARBA" id="ARBA00021428"/>
    </source>
</evidence>
<sequence>MMSVNGGVLEGGGQILRNSVALSGLLAQPISVHQIRSSRKPPGLKNQHRTGLELAAEIASAKLTGAKSGSTQIEFIPGRLKVPGHFVADAVTAGSTTLLFQVALPLLLFPSSPSEHSVSRLCLKGGTNATKAPQIDYTQMSSCRGGEVVITVTPLSHPLRSFSLLERGEVGSIKGIAHFAGLPDKIGFKMVEGARKSLSAHFGGVPIEIESRRERAENTVGAGSGIVLWAELDGGGIIGGSAVGKKGLDAADLGANAAQELIRELNEKGGCVDEWLEDQIIIFMALADGVSEIRAGKGQLQLHTRTAIHIAELLTEAKFSIEELESGHRIIRCKGIGFPGNGRQKD</sequence>
<dbReference type="Gene3D" id="3.30.360.20">
    <property type="entry name" value="RNA 3'-terminal phosphate cyclase, insert domain"/>
    <property type="match status" value="1"/>
</dbReference>
<evidence type="ECO:0000256" key="5">
    <source>
        <dbReference type="ARBA" id="ARBA00022741"/>
    </source>
</evidence>
<dbReference type="Pfam" id="PF05189">
    <property type="entry name" value="RTC_insert"/>
    <property type="match status" value="1"/>
</dbReference>
<dbReference type="InterPro" id="IPR036553">
    <property type="entry name" value="RPTC_insert"/>
</dbReference>
<dbReference type="InterPro" id="IPR023797">
    <property type="entry name" value="RNA3'_phos_cyclase_dom"/>
</dbReference>
<feature type="domain" description="RNA 3'-terminal phosphate cyclase" evidence="11">
    <location>
        <begin position="9"/>
        <end position="321"/>
    </location>
</feature>
<dbReference type="Pfam" id="PF01137">
    <property type="entry name" value="RTC"/>
    <property type="match status" value="1"/>
</dbReference>
<evidence type="ECO:0000256" key="6">
    <source>
        <dbReference type="ARBA" id="ARBA00024481"/>
    </source>
</evidence>
<dbReference type="Proteomes" id="UP000518752">
    <property type="component" value="Unassembled WGS sequence"/>
</dbReference>
<comment type="catalytic activity">
    <reaction evidence="6">
        <text>a 3'-end 3'-phospho-ribonucleotide-RNA + ATP = a 3'-end 2',3'-cyclophospho-ribonucleotide-RNA + AMP + diphosphate</text>
        <dbReference type="Rhea" id="RHEA:23976"/>
        <dbReference type="Rhea" id="RHEA-COMP:10463"/>
        <dbReference type="Rhea" id="RHEA-COMP:10464"/>
        <dbReference type="ChEBI" id="CHEBI:30616"/>
        <dbReference type="ChEBI" id="CHEBI:33019"/>
        <dbReference type="ChEBI" id="CHEBI:83062"/>
        <dbReference type="ChEBI" id="CHEBI:83064"/>
        <dbReference type="ChEBI" id="CHEBI:456215"/>
        <dbReference type="EC" id="6.5.1.4"/>
    </reaction>
</comment>
<keyword evidence="4" id="KW-0436">Ligase</keyword>
<dbReference type="AlphaFoldDB" id="A0A8H5MFH5"/>
<reference evidence="13 14" key="1">
    <citation type="journal article" date="2020" name="ISME J.">
        <title>Uncovering the hidden diversity of litter-decomposition mechanisms in mushroom-forming fungi.</title>
        <authorList>
            <person name="Floudas D."/>
            <person name="Bentzer J."/>
            <person name="Ahren D."/>
            <person name="Johansson T."/>
            <person name="Persson P."/>
            <person name="Tunlid A."/>
        </authorList>
    </citation>
    <scope>NUCLEOTIDE SEQUENCE [LARGE SCALE GENOMIC DNA]</scope>
    <source>
        <strain evidence="13 14">CBS 406.79</strain>
    </source>
</reference>
<evidence type="ECO:0000256" key="9">
    <source>
        <dbReference type="PIRSR" id="PIRSR005378-1"/>
    </source>
</evidence>
<evidence type="ECO:0000256" key="1">
    <source>
        <dbReference type="ARBA" id="ARBA00009206"/>
    </source>
</evidence>
<dbReference type="OrthoDB" id="25029at2759"/>
<name>A0A8H5MFH5_9AGAR</name>
<protein>
    <recommendedName>
        <fullName evidence="3">RNA 3'-terminal phosphate cyclase</fullName>
        <ecNumber evidence="2">6.5.1.4</ecNumber>
    </recommendedName>
    <alternativeName>
        <fullName evidence="7">RNA terminal phosphate cyclase domain-containing protein 1</fullName>
    </alternativeName>
</protein>
<dbReference type="InterPro" id="IPR000228">
    <property type="entry name" value="RNA3'_term_phos_cyc"/>
</dbReference>
<dbReference type="GO" id="GO:0003963">
    <property type="term" value="F:RNA-3'-phosphate cyclase activity"/>
    <property type="evidence" value="ECO:0007669"/>
    <property type="project" value="UniProtKB-EC"/>
</dbReference>
<feature type="active site" description="Tele-AMP-histidine intermediate" evidence="9">
    <location>
        <position position="303"/>
    </location>
</feature>
<accession>A0A8H5MFH5</accession>
<dbReference type="GO" id="GO:0005634">
    <property type="term" value="C:nucleus"/>
    <property type="evidence" value="ECO:0007669"/>
    <property type="project" value="TreeGrafter"/>
</dbReference>
<evidence type="ECO:0000313" key="14">
    <source>
        <dbReference type="Proteomes" id="UP000518752"/>
    </source>
</evidence>
<dbReference type="PANTHER" id="PTHR11096">
    <property type="entry name" value="RNA 3' TERMINAL PHOSPHATE CYCLASE"/>
    <property type="match status" value="1"/>
</dbReference>
<dbReference type="InterPro" id="IPR037136">
    <property type="entry name" value="RNA3'_phos_cyclase_dom_sf"/>
</dbReference>
<dbReference type="InterPro" id="IPR013792">
    <property type="entry name" value="RNA3'P_cycl/enolpyr_Trfase_a/b"/>
</dbReference>
<dbReference type="PIRSF" id="PIRSF005378">
    <property type="entry name" value="RNA3'_term_phos_cycl_euk"/>
    <property type="match status" value="1"/>
</dbReference>
<dbReference type="FunFam" id="3.30.360.20:FF:000002">
    <property type="entry name" value="RNA terminal phosphate cyclase-like 1"/>
    <property type="match status" value="1"/>
</dbReference>
<evidence type="ECO:0000256" key="10">
    <source>
        <dbReference type="PIRSR" id="PIRSR005378-2"/>
    </source>
</evidence>
<dbReference type="EMBL" id="JAACJN010000008">
    <property type="protein sequence ID" value="KAF5391836.1"/>
    <property type="molecule type" value="Genomic_DNA"/>
</dbReference>